<evidence type="ECO:0000313" key="1">
    <source>
        <dbReference type="EMBL" id="KAJ3490980.1"/>
    </source>
</evidence>
<protein>
    <submittedName>
        <fullName evidence="1">Uncharacterized protein</fullName>
    </submittedName>
</protein>
<keyword evidence="2" id="KW-1185">Reference proteome</keyword>
<reference evidence="1" key="1">
    <citation type="submission" date="2022-07" db="EMBL/GenBank/DDBJ databases">
        <title>Genome Sequence of Physisporinus lineatus.</title>
        <authorList>
            <person name="Buettner E."/>
        </authorList>
    </citation>
    <scope>NUCLEOTIDE SEQUENCE</scope>
    <source>
        <strain evidence="1">VT162</strain>
    </source>
</reference>
<evidence type="ECO:0000313" key="2">
    <source>
        <dbReference type="Proteomes" id="UP001212997"/>
    </source>
</evidence>
<sequence length="117" mass="12990">MATALAAMLPDAIQTLVGVKSNADLYQEARQRLSECMHLFGSFEFSQTNAGPLLAEYQRLDELASELAPHINPVHPGGGQNAQQIDRRDLRRRITQLHEGVQAFEIEAKVGLSVYEE</sequence>
<organism evidence="1 2">
    <name type="scientific">Meripilus lineatus</name>
    <dbReference type="NCBI Taxonomy" id="2056292"/>
    <lineage>
        <taxon>Eukaryota</taxon>
        <taxon>Fungi</taxon>
        <taxon>Dikarya</taxon>
        <taxon>Basidiomycota</taxon>
        <taxon>Agaricomycotina</taxon>
        <taxon>Agaricomycetes</taxon>
        <taxon>Polyporales</taxon>
        <taxon>Meripilaceae</taxon>
        <taxon>Meripilus</taxon>
    </lineage>
</organism>
<name>A0AAD5YHY2_9APHY</name>
<comment type="caution">
    <text evidence="1">The sequence shown here is derived from an EMBL/GenBank/DDBJ whole genome shotgun (WGS) entry which is preliminary data.</text>
</comment>
<proteinExistence type="predicted"/>
<dbReference type="Proteomes" id="UP001212997">
    <property type="component" value="Unassembled WGS sequence"/>
</dbReference>
<accession>A0AAD5YHY2</accession>
<dbReference type="AlphaFoldDB" id="A0AAD5YHY2"/>
<gene>
    <name evidence="1" type="ORF">NLI96_g1037</name>
</gene>
<dbReference type="EMBL" id="JANAWD010000019">
    <property type="protein sequence ID" value="KAJ3490980.1"/>
    <property type="molecule type" value="Genomic_DNA"/>
</dbReference>